<keyword evidence="1" id="KW-1133">Transmembrane helix</keyword>
<dbReference type="EMBL" id="HBGK01007254">
    <property type="protein sequence ID" value="CAD9274844.1"/>
    <property type="molecule type" value="Transcribed_RNA"/>
</dbReference>
<keyword evidence="1" id="KW-0472">Membrane</keyword>
<proteinExistence type="predicted"/>
<feature type="transmembrane region" description="Helical" evidence="1">
    <location>
        <begin position="120"/>
        <end position="139"/>
    </location>
</feature>
<evidence type="ECO:0000313" key="2">
    <source>
        <dbReference type="EMBL" id="CAD9274844.1"/>
    </source>
</evidence>
<accession>A0A7S1Y3K7</accession>
<organism evidence="2">
    <name type="scientific">Grammatophora oceanica</name>
    <dbReference type="NCBI Taxonomy" id="210454"/>
    <lineage>
        <taxon>Eukaryota</taxon>
        <taxon>Sar</taxon>
        <taxon>Stramenopiles</taxon>
        <taxon>Ochrophyta</taxon>
        <taxon>Bacillariophyta</taxon>
        <taxon>Fragilariophyceae</taxon>
        <taxon>Fragilariophycidae</taxon>
        <taxon>Rhabdonematales</taxon>
        <taxon>Grammatophoraceae</taxon>
        <taxon>Grammatophora</taxon>
    </lineage>
</organism>
<reference evidence="2" key="1">
    <citation type="submission" date="2021-01" db="EMBL/GenBank/DDBJ databases">
        <authorList>
            <person name="Corre E."/>
            <person name="Pelletier E."/>
            <person name="Niang G."/>
            <person name="Scheremetjew M."/>
            <person name="Finn R."/>
            <person name="Kale V."/>
            <person name="Holt S."/>
            <person name="Cochrane G."/>
            <person name="Meng A."/>
            <person name="Brown T."/>
            <person name="Cohen L."/>
        </authorList>
    </citation>
    <scope>NUCLEOTIDE SEQUENCE</scope>
    <source>
        <strain evidence="2">CCMP 410</strain>
    </source>
</reference>
<dbReference type="AlphaFoldDB" id="A0A7S1Y3K7"/>
<evidence type="ECO:0000256" key="1">
    <source>
        <dbReference type="SAM" id="Phobius"/>
    </source>
</evidence>
<keyword evidence="1" id="KW-0812">Transmembrane</keyword>
<feature type="transmembrane region" description="Helical" evidence="1">
    <location>
        <begin position="91"/>
        <end position="108"/>
    </location>
</feature>
<sequence>MDNTIHALAMLIIQFGLLAALLFAVDTDNDGTQAKARPLLQDAGWNMKGYLLLIAFFYVLLWMFINSDGQVSTDVIHDEADFETPLAWLNWNSWSVGGCLENALVLVWTARYGKLQHQAAVCWSMAALQVVAVYIVYVLKPITTNSIYVMTTGSFIVMMHLAIMAAFKYHNNNNNNRKAQSPHAWTSSRTVR</sequence>
<feature type="transmembrane region" description="Helical" evidence="1">
    <location>
        <begin position="6"/>
        <end position="25"/>
    </location>
</feature>
<feature type="transmembrane region" description="Helical" evidence="1">
    <location>
        <begin position="45"/>
        <end position="65"/>
    </location>
</feature>
<gene>
    <name evidence="2" type="ORF">GOCE00092_LOCUS3752</name>
</gene>
<protein>
    <submittedName>
        <fullName evidence="2">Uncharacterized protein</fullName>
    </submittedName>
</protein>
<feature type="transmembrane region" description="Helical" evidence="1">
    <location>
        <begin position="145"/>
        <end position="167"/>
    </location>
</feature>
<name>A0A7S1Y3K7_9STRA</name>